<evidence type="ECO:0000313" key="11">
    <source>
        <dbReference type="Proteomes" id="UP001323617"/>
    </source>
</evidence>
<accession>A0ABR0I509</accession>
<dbReference type="CDD" id="cd11063">
    <property type="entry name" value="CYP52"/>
    <property type="match status" value="1"/>
</dbReference>
<dbReference type="PRINTS" id="PR00464">
    <property type="entry name" value="EP450II"/>
</dbReference>
<dbReference type="RefSeq" id="XP_062798491.1">
    <property type="nucleotide sequence ID" value="XM_062939710.1"/>
</dbReference>
<dbReference type="EMBL" id="JAFFHC010000005">
    <property type="protein sequence ID" value="KAK4675021.1"/>
    <property type="molecule type" value="Genomic_DNA"/>
</dbReference>
<feature type="transmembrane region" description="Helical" evidence="9">
    <location>
        <begin position="20"/>
        <end position="40"/>
    </location>
</feature>
<protein>
    <recommendedName>
        <fullName evidence="12">Cytochrome P450</fullName>
    </recommendedName>
</protein>
<comment type="similarity">
    <text evidence="2 8">Belongs to the cytochrome P450 family.</text>
</comment>
<evidence type="ECO:0000313" key="10">
    <source>
        <dbReference type="EMBL" id="KAK4675021.1"/>
    </source>
</evidence>
<organism evidence="10 11">
    <name type="scientific">Podospora pseudoanserina</name>
    <dbReference type="NCBI Taxonomy" id="2609844"/>
    <lineage>
        <taxon>Eukaryota</taxon>
        <taxon>Fungi</taxon>
        <taxon>Dikarya</taxon>
        <taxon>Ascomycota</taxon>
        <taxon>Pezizomycotina</taxon>
        <taxon>Sordariomycetes</taxon>
        <taxon>Sordariomycetidae</taxon>
        <taxon>Sordariales</taxon>
        <taxon>Podosporaceae</taxon>
        <taxon>Podospora</taxon>
    </lineage>
</organism>
<evidence type="ECO:0000256" key="2">
    <source>
        <dbReference type="ARBA" id="ARBA00010617"/>
    </source>
</evidence>
<dbReference type="PRINTS" id="PR00385">
    <property type="entry name" value="P450"/>
</dbReference>
<dbReference type="InterPro" id="IPR036396">
    <property type="entry name" value="Cyt_P450_sf"/>
</dbReference>
<keyword evidence="9" id="KW-0472">Membrane</keyword>
<dbReference type="PANTHER" id="PTHR24287:SF17">
    <property type="entry name" value="P450, PUTATIVE (EUROFUNG)-RELATED"/>
    <property type="match status" value="1"/>
</dbReference>
<dbReference type="PRINTS" id="PR01239">
    <property type="entry name" value="EP450IICYP52"/>
</dbReference>
<evidence type="ECO:0000256" key="9">
    <source>
        <dbReference type="SAM" id="Phobius"/>
    </source>
</evidence>
<keyword evidence="11" id="KW-1185">Reference proteome</keyword>
<keyword evidence="7 8" id="KW-0503">Monooxygenase</keyword>
<dbReference type="Proteomes" id="UP001323617">
    <property type="component" value="Unassembled WGS sequence"/>
</dbReference>
<keyword evidence="9" id="KW-1133">Transmembrane helix</keyword>
<dbReference type="InterPro" id="IPR002974">
    <property type="entry name" value="Cyt_P450_E_CYP52_ascomycetes"/>
</dbReference>
<comment type="caution">
    <text evidence="10">The sequence shown here is derived from an EMBL/GenBank/DDBJ whole genome shotgun (WGS) entry which is preliminary data.</text>
</comment>
<dbReference type="InterPro" id="IPR017972">
    <property type="entry name" value="Cyt_P450_CS"/>
</dbReference>
<evidence type="ECO:0000256" key="4">
    <source>
        <dbReference type="ARBA" id="ARBA00022723"/>
    </source>
</evidence>
<dbReference type="PANTHER" id="PTHR24287">
    <property type="entry name" value="P450, PUTATIVE (EUROFUNG)-RELATED"/>
    <property type="match status" value="1"/>
</dbReference>
<dbReference type="PROSITE" id="PS00086">
    <property type="entry name" value="CYTOCHROME_P450"/>
    <property type="match status" value="1"/>
</dbReference>
<dbReference type="SUPFAM" id="SSF48264">
    <property type="entry name" value="Cytochrome P450"/>
    <property type="match status" value="1"/>
</dbReference>
<evidence type="ECO:0000256" key="3">
    <source>
        <dbReference type="ARBA" id="ARBA00022617"/>
    </source>
</evidence>
<keyword evidence="6 8" id="KW-0408">Iron</keyword>
<gene>
    <name evidence="10" type="ORF">QC764_000160</name>
</gene>
<evidence type="ECO:0000256" key="8">
    <source>
        <dbReference type="RuleBase" id="RU000461"/>
    </source>
</evidence>
<comment type="cofactor">
    <cofactor evidence="1">
        <name>heme</name>
        <dbReference type="ChEBI" id="CHEBI:30413"/>
    </cofactor>
</comment>
<dbReference type="GeneID" id="87960156"/>
<name>A0ABR0I509_9PEZI</name>
<dbReference type="Gene3D" id="1.10.630.10">
    <property type="entry name" value="Cytochrome P450"/>
    <property type="match status" value="1"/>
</dbReference>
<keyword evidence="4 8" id="KW-0479">Metal-binding</keyword>
<reference evidence="10 11" key="1">
    <citation type="journal article" date="2023" name="bioRxiv">
        <title>High-quality genome assemblies of four members of thePodospora anserinaspecies complex.</title>
        <authorList>
            <person name="Ament-Velasquez S.L."/>
            <person name="Vogan A.A."/>
            <person name="Wallerman O."/>
            <person name="Hartmann F."/>
            <person name="Gautier V."/>
            <person name="Silar P."/>
            <person name="Giraud T."/>
            <person name="Johannesson H."/>
        </authorList>
    </citation>
    <scope>NUCLEOTIDE SEQUENCE [LARGE SCALE GENOMIC DNA]</scope>
    <source>
        <strain evidence="10 11">CBS 124.78</strain>
    </source>
</reference>
<dbReference type="InterPro" id="IPR001128">
    <property type="entry name" value="Cyt_P450"/>
</dbReference>
<evidence type="ECO:0000256" key="1">
    <source>
        <dbReference type="ARBA" id="ARBA00001971"/>
    </source>
</evidence>
<evidence type="ECO:0000256" key="6">
    <source>
        <dbReference type="ARBA" id="ARBA00023004"/>
    </source>
</evidence>
<dbReference type="InterPro" id="IPR047146">
    <property type="entry name" value="Cyt_P450_E_CYP52_fungi"/>
</dbReference>
<evidence type="ECO:0000256" key="5">
    <source>
        <dbReference type="ARBA" id="ARBA00023002"/>
    </source>
</evidence>
<keyword evidence="5 8" id="KW-0560">Oxidoreductase</keyword>
<dbReference type="Pfam" id="PF00067">
    <property type="entry name" value="p450"/>
    <property type="match status" value="1"/>
</dbReference>
<keyword evidence="9" id="KW-0812">Transmembrane</keyword>
<evidence type="ECO:0008006" key="12">
    <source>
        <dbReference type="Google" id="ProtNLM"/>
    </source>
</evidence>
<proteinExistence type="inferred from homology"/>
<dbReference type="InterPro" id="IPR002402">
    <property type="entry name" value="Cyt_P450_E_grp-II"/>
</dbReference>
<keyword evidence="3 8" id="KW-0349">Heme</keyword>
<evidence type="ECO:0000256" key="7">
    <source>
        <dbReference type="ARBA" id="ARBA00023033"/>
    </source>
</evidence>
<sequence>MGVQDITNPLFRDKSSASVITAALLSSSVVVLVVAFFRFLRSRSSSQRFIAENNCKPAPAWPQKDPFFALDFILEGFRHFRQKTYLDLWRKYYADLGPTFTLRMRGVQYVNTIDPENIKTILASRFHDYSLSERVEIMGPLLGRGIFVTDGDEWAHSRALLRPNFARDHVADLGMIDRHFGDLMALLRPHAAAGSAVDLQPLFMRLTLDTATEFLFNKSTRTLSLEHARPAEHAFGDAFQLSLDEMGLVLRLGPFRWLRRQSREITDAHKLCRAYVDRFVDEAWALKQGGEKTDNRTYFLKELVESTNNKEKVRDELLNILIAGRDTVASLLGSLLRVLSQRPEIWAKVRAEVAQFEGKLPRYDQLRNLKYAKYCINEALRLWPAVPLNSRLAVRETVLPRGGGPNGDDPVYVPKGGLVNYSVYAMHRRTDFFGADAGEFRPERWEGQIYSWQYLPFNGGPRICLGQQYALTEMLVVLVRFAQEFSHIESSDPTPWQEELHLTVRPANGVLVTLTLAKPA</sequence>